<evidence type="ECO:0000259" key="1">
    <source>
        <dbReference type="Pfam" id="PF09348"/>
    </source>
</evidence>
<name>A0A1L3MDT7_9MICO</name>
<dbReference type="InterPro" id="IPR018960">
    <property type="entry name" value="DUF1990"/>
</dbReference>
<dbReference type="Pfam" id="PF09348">
    <property type="entry name" value="DUF1990"/>
    <property type="match status" value="1"/>
</dbReference>
<evidence type="ECO:0000313" key="3">
    <source>
        <dbReference type="Proteomes" id="UP000182938"/>
    </source>
</evidence>
<dbReference type="PANTHER" id="PTHR34202">
    <property type="entry name" value="UPF0548 PROTEIN"/>
    <property type="match status" value="1"/>
</dbReference>
<proteinExistence type="predicted"/>
<dbReference type="InterPro" id="IPR014457">
    <property type="entry name" value="UCP010260"/>
</dbReference>
<reference evidence="2 3" key="1">
    <citation type="submission" date="2015-11" db="EMBL/GenBank/DDBJ databases">
        <authorList>
            <person name="Zhang Y."/>
            <person name="Guo Z."/>
        </authorList>
    </citation>
    <scope>NUCLEOTIDE SEQUENCE [LARGE SCALE GENOMIC DNA]</scope>
    <source>
        <strain evidence="2 3">YFY001</strain>
    </source>
</reference>
<dbReference type="Proteomes" id="UP000182938">
    <property type="component" value="Chromosome"/>
</dbReference>
<feature type="domain" description="DUF1990" evidence="1">
    <location>
        <begin position="10"/>
        <end position="164"/>
    </location>
</feature>
<evidence type="ECO:0000313" key="2">
    <source>
        <dbReference type="EMBL" id="APH00475.1"/>
    </source>
</evidence>
<organism evidence="2 3">
    <name type="scientific">Janibacter indicus</name>
    <dbReference type="NCBI Taxonomy" id="857417"/>
    <lineage>
        <taxon>Bacteria</taxon>
        <taxon>Bacillati</taxon>
        <taxon>Actinomycetota</taxon>
        <taxon>Actinomycetes</taxon>
        <taxon>Micrococcales</taxon>
        <taxon>Intrasporangiaceae</taxon>
        <taxon>Janibacter</taxon>
    </lineage>
</organism>
<gene>
    <name evidence="2" type="ORF">ASJ30_02130</name>
</gene>
<keyword evidence="3" id="KW-1185">Reference proteome</keyword>
<protein>
    <recommendedName>
        <fullName evidence="1">DUF1990 domain-containing protein</fullName>
    </recommendedName>
</protein>
<dbReference type="EMBL" id="CP013290">
    <property type="protein sequence ID" value="APH00475.1"/>
    <property type="molecule type" value="Genomic_DNA"/>
</dbReference>
<dbReference type="PIRSF" id="PIRSF010260">
    <property type="entry name" value="UCP010260"/>
    <property type="match status" value="1"/>
</dbReference>
<sequence>MASVDEPSFTYAPVGCIRAGVVPHGFDELRRSRRVGSGLADFERAVDALMTWQMHRRAGIAVMASHERVEPGAVAELRLGVGRLGLRAPVRIVDVVDEPTRRGFAYGTLPGHPESGEESFVVELGTTGDVTLTIDAVSRPASRLARLSGPVGRLVQSRITDRYLWALAGDAG</sequence>
<dbReference type="PANTHER" id="PTHR34202:SF1">
    <property type="entry name" value="UPF0548 PROTEIN"/>
    <property type="match status" value="1"/>
</dbReference>
<dbReference type="KEGG" id="jte:ASJ30_02130"/>
<accession>A0A1L3MDT7</accession>
<dbReference type="AlphaFoldDB" id="A0A1L3MDT7"/>